<geneLocation type="plasmid" evidence="3">
    <name>pCBMA213_1</name>
</geneLocation>
<organism evidence="3">
    <name type="scientific">Mycolicibacterium sp. CBMA 213</name>
    <dbReference type="NCBI Taxonomy" id="1968788"/>
    <lineage>
        <taxon>Bacteria</taxon>
        <taxon>Bacillati</taxon>
        <taxon>Actinomycetota</taxon>
        <taxon>Actinomycetes</taxon>
        <taxon>Mycobacteriales</taxon>
        <taxon>Mycobacteriaceae</taxon>
        <taxon>Mycolicibacterium</taxon>
    </lineage>
</organism>
<evidence type="ECO:0000259" key="2">
    <source>
        <dbReference type="Pfam" id="PF23859"/>
    </source>
</evidence>
<dbReference type="InterPro" id="IPR055645">
    <property type="entry name" value="DpdA"/>
</dbReference>
<name>A0A343VRU3_9MYCO</name>
<dbReference type="AlphaFoldDB" id="A0A343VRU3"/>
<protein>
    <recommendedName>
        <fullName evidence="2">DeoxyPurine in DNA protein A domain-containing protein</fullName>
    </recommendedName>
</protein>
<keyword evidence="3" id="KW-0614">Plasmid</keyword>
<feature type="domain" description="DeoxyPurine in DNA protein A" evidence="2">
    <location>
        <begin position="3"/>
        <end position="123"/>
    </location>
</feature>
<feature type="compositionally biased region" description="Polar residues" evidence="1">
    <location>
        <begin position="197"/>
        <end position="209"/>
    </location>
</feature>
<dbReference type="EMBL" id="MF600313">
    <property type="protein sequence ID" value="AVN58617.1"/>
    <property type="molecule type" value="Genomic_DNA"/>
</dbReference>
<accession>A0A343VRU3</accession>
<evidence type="ECO:0000256" key="1">
    <source>
        <dbReference type="SAM" id="MobiDB-lite"/>
    </source>
</evidence>
<proteinExistence type="predicted"/>
<dbReference type="Pfam" id="PF23859">
    <property type="entry name" value="DpdA"/>
    <property type="match status" value="1"/>
</dbReference>
<evidence type="ECO:0000313" key="3">
    <source>
        <dbReference type="EMBL" id="AVN58617.1"/>
    </source>
</evidence>
<gene>
    <name evidence="3" type="ORF">B5P44_p00355</name>
</gene>
<feature type="region of interest" description="Disordered" evidence="1">
    <location>
        <begin position="197"/>
        <end position="222"/>
    </location>
</feature>
<sequence length="275" mass="29659">MDGWLATVGVPLFVSHRRLARRKTLPKARTEWALDSGGFSELSLFGGWRTTPEEYTAAVIRYDTQIGQLSWAAQQDMMTEPEMTARTGLSLEEHQRRTVANFVELQRLWTQMADKRSESPWDPYSRARHPTITYGAGICSETAVSICRSASSSVSDPYAGVNTQTRSATSSTPYWTAIRASPYICSVSRLSEWPNTVTNQPAATHSPGHSTPERTHHCQGAPTPAVPTACSGPCGGAGTSSAEAAPNTANPATVGLPAAAIVTKCGHDKPRPPEF</sequence>
<reference evidence="3" key="1">
    <citation type="journal article" date="2018" name="Front. Microbiol.">
        <title>Beyond the Limits: tRNA Array Units in Mycobacterium Genomes.</title>
        <authorList>
            <person name="Morgado S.M."/>
            <person name="Vicente A.C."/>
        </authorList>
    </citation>
    <scope>NUCLEOTIDE SEQUENCE</scope>
    <source>
        <strain evidence="3">CBMA 213</strain>
        <plasmid evidence="3">pCBMA213_1</plasmid>
    </source>
</reference>